<protein>
    <submittedName>
        <fullName evidence="2">Uncharacterized protein</fullName>
    </submittedName>
</protein>
<keyword evidence="1" id="KW-0472">Membrane</keyword>
<dbReference type="EMBL" id="JNVD01000013">
    <property type="protein sequence ID" value="KOC24171.1"/>
    <property type="molecule type" value="Genomic_DNA"/>
</dbReference>
<reference evidence="3" key="1">
    <citation type="submission" date="2014-06" db="EMBL/GenBank/DDBJ databases">
        <title>Draft genome sequence of C. testosteroni WDL7.</title>
        <authorList>
            <person name="Wu Y."/>
            <person name="Seshan H."/>
            <person name="Arumugam K."/>
        </authorList>
    </citation>
    <scope>NUCLEOTIDE SEQUENCE [LARGE SCALE GENOMIC DNA]</scope>
    <source>
        <strain evidence="3">WDL7</strain>
    </source>
</reference>
<gene>
    <name evidence="2" type="ORF">GL58_04260</name>
</gene>
<accession>A0A0L7MQG2</accession>
<proteinExistence type="predicted"/>
<sequence length="142" mass="16371">MVILHARCELRIFPCAAELIYYLGFLKIFFMKLLLYPLVALTPAACSTPAPQLPPICQETKENIENLIKTLEADKKIPDYYIKAHQDNLSTIILNTPRLEEAQKEGYCRFFNQNTQRISNTLTLNPRGMDAEIQRLHEKGNF</sequence>
<organism evidence="2 3">
    <name type="scientific">Comamonas testosteroni</name>
    <name type="common">Pseudomonas testosteroni</name>
    <dbReference type="NCBI Taxonomy" id="285"/>
    <lineage>
        <taxon>Bacteria</taxon>
        <taxon>Pseudomonadati</taxon>
        <taxon>Pseudomonadota</taxon>
        <taxon>Betaproteobacteria</taxon>
        <taxon>Burkholderiales</taxon>
        <taxon>Comamonadaceae</taxon>
        <taxon>Comamonas</taxon>
    </lineage>
</organism>
<evidence type="ECO:0000313" key="2">
    <source>
        <dbReference type="EMBL" id="KOC24171.1"/>
    </source>
</evidence>
<evidence type="ECO:0000256" key="1">
    <source>
        <dbReference type="SAM" id="Phobius"/>
    </source>
</evidence>
<comment type="caution">
    <text evidence="2">The sequence shown here is derived from an EMBL/GenBank/DDBJ whole genome shotgun (WGS) entry which is preliminary data.</text>
</comment>
<dbReference type="PATRIC" id="fig|285.49.peg.890"/>
<keyword evidence="1" id="KW-1133">Transmembrane helix</keyword>
<evidence type="ECO:0000313" key="3">
    <source>
        <dbReference type="Proteomes" id="UP000037442"/>
    </source>
</evidence>
<feature type="transmembrane region" description="Helical" evidence="1">
    <location>
        <begin position="20"/>
        <end position="39"/>
    </location>
</feature>
<name>A0A0L7MQG2_COMTE</name>
<keyword evidence="1" id="KW-0812">Transmembrane</keyword>
<dbReference type="AlphaFoldDB" id="A0A0L7MQG2"/>
<dbReference type="Proteomes" id="UP000037442">
    <property type="component" value="Unassembled WGS sequence"/>
</dbReference>